<dbReference type="PANTHER" id="PTHR36509:SF2">
    <property type="entry name" value="BLL3101 PROTEIN"/>
    <property type="match status" value="1"/>
</dbReference>
<gene>
    <name evidence="3" type="ORF">GON04_15530</name>
</gene>
<feature type="domain" description="DUF1254" evidence="2">
    <location>
        <begin position="48"/>
        <end position="176"/>
    </location>
</feature>
<comment type="caution">
    <text evidence="3">The sequence shown here is derived from an EMBL/GenBank/DDBJ whole genome shotgun (WGS) entry which is preliminary data.</text>
</comment>
<accession>A0A6N8IV99</accession>
<proteinExistence type="predicted"/>
<dbReference type="Pfam" id="PF06742">
    <property type="entry name" value="DUF1214"/>
    <property type="match status" value="1"/>
</dbReference>
<dbReference type="RefSeq" id="WP_157398977.1">
    <property type="nucleotide sequence ID" value="NZ_WSEL01000009.1"/>
</dbReference>
<dbReference type="Gene3D" id="2.60.120.600">
    <property type="entry name" value="Domain of unknown function DUF1214, C-terminal domain"/>
    <property type="match status" value="1"/>
</dbReference>
<organism evidence="3 4">
    <name type="scientific">Ramlibacter pinisoli</name>
    <dbReference type="NCBI Taxonomy" id="2682844"/>
    <lineage>
        <taxon>Bacteria</taxon>
        <taxon>Pseudomonadati</taxon>
        <taxon>Pseudomonadota</taxon>
        <taxon>Betaproteobacteria</taxon>
        <taxon>Burkholderiales</taxon>
        <taxon>Comamonadaceae</taxon>
        <taxon>Ramlibacter</taxon>
    </lineage>
</organism>
<sequence>MELTARDANDIAAEGYVYLYPLVTMDVTRKVLTNVEPGRKPGFGPAGTFHHFRAFPSVDYREVVRPNFDTLYSTAWFDVAQEPVVVSVPDTGGRYYVLPIYDMWSDVFASLGKRTTGTGPGDYAVVGRHWSGTLPDGMPRIEAPTPTCWIIVRTQTNGPKDYPAVHDVQAGFRLTPLSRWGRSPLPVVARTDPSVDLRTPPTVQVNRMSGAQFYAYAAEVLKTQPPHLTDWSILARLRRLGLEPGRGFVAADTPPLVQAAVDAAPSTGLQQMQVAVANMARVSNGWQMNVDTMGVYGNNYLKRAAVALVGLGANQCEDTVHPMNHTADDGQALDGSSRYVCHFRKEDLPPTNAFWSLTLYDAQGYQAPNPLGRYAIGDRDALQYNPDGSLDILIQRDSPGPTRESNWLPAPPGKLGITMRLYSPRPEVLHGRWTPPPVRRVR</sequence>
<evidence type="ECO:0000259" key="2">
    <source>
        <dbReference type="Pfam" id="PF06863"/>
    </source>
</evidence>
<protein>
    <submittedName>
        <fullName evidence="3">DUF1254 domain-containing protein</fullName>
    </submittedName>
</protein>
<dbReference type="InterPro" id="IPR010679">
    <property type="entry name" value="DUF1254"/>
</dbReference>
<dbReference type="InterPro" id="IPR010621">
    <property type="entry name" value="DUF1214"/>
</dbReference>
<evidence type="ECO:0000259" key="1">
    <source>
        <dbReference type="Pfam" id="PF06742"/>
    </source>
</evidence>
<evidence type="ECO:0000313" key="4">
    <source>
        <dbReference type="Proteomes" id="UP000469385"/>
    </source>
</evidence>
<feature type="domain" description="DUF1214" evidence="1">
    <location>
        <begin position="320"/>
        <end position="425"/>
    </location>
</feature>
<name>A0A6N8IV99_9BURK</name>
<dbReference type="Proteomes" id="UP000469385">
    <property type="component" value="Unassembled WGS sequence"/>
</dbReference>
<dbReference type="InterPro" id="IPR037050">
    <property type="entry name" value="DUF1254_sf"/>
</dbReference>
<evidence type="ECO:0000313" key="3">
    <source>
        <dbReference type="EMBL" id="MVQ30871.1"/>
    </source>
</evidence>
<dbReference type="SUPFAM" id="SSF160935">
    <property type="entry name" value="VPA0735-like"/>
    <property type="match status" value="1"/>
</dbReference>
<dbReference type="EMBL" id="WSEL01000009">
    <property type="protein sequence ID" value="MVQ30871.1"/>
    <property type="molecule type" value="Genomic_DNA"/>
</dbReference>
<dbReference type="InterPro" id="IPR037049">
    <property type="entry name" value="DUF1214_C_sf"/>
</dbReference>
<keyword evidence="4" id="KW-1185">Reference proteome</keyword>
<dbReference type="AlphaFoldDB" id="A0A6N8IV99"/>
<dbReference type="Gene3D" id="2.60.40.1610">
    <property type="entry name" value="Domain of unknown function DUF1254"/>
    <property type="match status" value="1"/>
</dbReference>
<reference evidence="3 4" key="1">
    <citation type="submission" date="2019-12" db="EMBL/GenBank/DDBJ databases">
        <authorList>
            <person name="Huq M.A."/>
        </authorList>
    </citation>
    <scope>NUCLEOTIDE SEQUENCE [LARGE SCALE GENOMIC DNA]</scope>
    <source>
        <strain evidence="3 4">MAH-25</strain>
    </source>
</reference>
<dbReference type="Pfam" id="PF06863">
    <property type="entry name" value="DUF1254"/>
    <property type="match status" value="1"/>
</dbReference>
<dbReference type="PANTHER" id="PTHR36509">
    <property type="entry name" value="BLL3101 PROTEIN"/>
    <property type="match status" value="1"/>
</dbReference>